<reference evidence="1 2" key="1">
    <citation type="journal article" date="2014" name="Am. J. Bot.">
        <title>Genome assembly and annotation for red clover (Trifolium pratense; Fabaceae).</title>
        <authorList>
            <person name="Istvanek J."/>
            <person name="Jaros M."/>
            <person name="Krenek A."/>
            <person name="Repkova J."/>
        </authorList>
    </citation>
    <scope>NUCLEOTIDE SEQUENCE [LARGE SCALE GENOMIC DNA]</scope>
    <source>
        <strain evidence="2">cv. Tatra</strain>
        <tissue evidence="1">Young leaves</tissue>
    </source>
</reference>
<evidence type="ECO:0008006" key="3">
    <source>
        <dbReference type="Google" id="ProtNLM"/>
    </source>
</evidence>
<name>A0A2K3NWI7_TRIPR</name>
<evidence type="ECO:0000313" key="1">
    <source>
        <dbReference type="EMBL" id="PNY07406.1"/>
    </source>
</evidence>
<proteinExistence type="predicted"/>
<protein>
    <recommendedName>
        <fullName evidence="3">GRAM domain-containing protein</fullName>
    </recommendedName>
</protein>
<dbReference type="PANTHER" id="PTHR31969">
    <property type="entry name" value="GEM-LIKE PROTEIN 2"/>
    <property type="match status" value="1"/>
</dbReference>
<dbReference type="Proteomes" id="UP000236291">
    <property type="component" value="Unassembled WGS sequence"/>
</dbReference>
<accession>A0A2K3NWI7</accession>
<dbReference type="ExpressionAtlas" id="A0A2K3NWI7">
    <property type="expression patterns" value="baseline"/>
</dbReference>
<sequence>MNMFGRKADGFAHGVREHVKLGPKITDMVKGKLRLGARILQCYLSTTSGPIAGLLFISTHKVAFCSEKSIKISSPKGEFLRAHYKTIDSCQCPLYYEMIVLIDNMYFRFRMPMVVSFDD</sequence>
<dbReference type="InterPro" id="IPR037848">
    <property type="entry name" value="GEM-like"/>
</dbReference>
<gene>
    <name evidence="1" type="ORF">L195_g003902</name>
</gene>
<dbReference type="AlphaFoldDB" id="A0A2K3NWI7"/>
<organism evidence="1 2">
    <name type="scientific">Trifolium pratense</name>
    <name type="common">Red clover</name>
    <dbReference type="NCBI Taxonomy" id="57577"/>
    <lineage>
        <taxon>Eukaryota</taxon>
        <taxon>Viridiplantae</taxon>
        <taxon>Streptophyta</taxon>
        <taxon>Embryophyta</taxon>
        <taxon>Tracheophyta</taxon>
        <taxon>Spermatophyta</taxon>
        <taxon>Magnoliopsida</taxon>
        <taxon>eudicotyledons</taxon>
        <taxon>Gunneridae</taxon>
        <taxon>Pentapetalae</taxon>
        <taxon>rosids</taxon>
        <taxon>fabids</taxon>
        <taxon>Fabales</taxon>
        <taxon>Fabaceae</taxon>
        <taxon>Papilionoideae</taxon>
        <taxon>50 kb inversion clade</taxon>
        <taxon>NPAAA clade</taxon>
        <taxon>Hologalegina</taxon>
        <taxon>IRL clade</taxon>
        <taxon>Trifolieae</taxon>
        <taxon>Trifolium</taxon>
    </lineage>
</organism>
<reference evidence="1 2" key="2">
    <citation type="journal article" date="2017" name="Front. Plant Sci.">
        <title>Gene Classification and Mining of Molecular Markers Useful in Red Clover (Trifolium pratense) Breeding.</title>
        <authorList>
            <person name="Istvanek J."/>
            <person name="Dluhosova J."/>
            <person name="Dluhos P."/>
            <person name="Patkova L."/>
            <person name="Nedelnik J."/>
            <person name="Repkova J."/>
        </authorList>
    </citation>
    <scope>NUCLEOTIDE SEQUENCE [LARGE SCALE GENOMIC DNA]</scope>
    <source>
        <strain evidence="2">cv. Tatra</strain>
        <tissue evidence="1">Young leaves</tissue>
    </source>
</reference>
<dbReference type="EMBL" id="ASHM01001867">
    <property type="protein sequence ID" value="PNY07406.1"/>
    <property type="molecule type" value="Genomic_DNA"/>
</dbReference>
<comment type="caution">
    <text evidence="1">The sequence shown here is derived from an EMBL/GenBank/DDBJ whole genome shotgun (WGS) entry which is preliminary data.</text>
</comment>
<dbReference type="STRING" id="57577.A0A2K3NWI7"/>
<evidence type="ECO:0000313" key="2">
    <source>
        <dbReference type="Proteomes" id="UP000236291"/>
    </source>
</evidence>